<protein>
    <submittedName>
        <fullName evidence="1">Uncharacterized protein</fullName>
    </submittedName>
</protein>
<keyword evidence="2" id="KW-1185">Reference proteome</keyword>
<sequence>MYWPIPYSVCINSLYPTLGPAKLWAPPYPHNYRYPQTSTFSPNHAHKIKAAYTDETCLARTPPVHRQARRRVQRVHHHGEMGGGGTMQQTPRWSPTSISLIKACISSMVPHAR</sequence>
<dbReference type="HOGENOM" id="CLU_2134541_0_0_1"/>
<gene>
    <name evidence="1" type="ORF">PISMIDRAFT_689479</name>
</gene>
<accession>A0A0C9Y657</accession>
<organism evidence="1 2">
    <name type="scientific">Pisolithus microcarpus 441</name>
    <dbReference type="NCBI Taxonomy" id="765257"/>
    <lineage>
        <taxon>Eukaryota</taxon>
        <taxon>Fungi</taxon>
        <taxon>Dikarya</taxon>
        <taxon>Basidiomycota</taxon>
        <taxon>Agaricomycotina</taxon>
        <taxon>Agaricomycetes</taxon>
        <taxon>Agaricomycetidae</taxon>
        <taxon>Boletales</taxon>
        <taxon>Sclerodermatineae</taxon>
        <taxon>Pisolithaceae</taxon>
        <taxon>Pisolithus</taxon>
    </lineage>
</organism>
<name>A0A0C9Y657_9AGAM</name>
<reference evidence="2" key="2">
    <citation type="submission" date="2015-01" db="EMBL/GenBank/DDBJ databases">
        <title>Evolutionary Origins and Diversification of the Mycorrhizal Mutualists.</title>
        <authorList>
            <consortium name="DOE Joint Genome Institute"/>
            <consortium name="Mycorrhizal Genomics Consortium"/>
            <person name="Kohler A."/>
            <person name="Kuo A."/>
            <person name="Nagy L.G."/>
            <person name="Floudas D."/>
            <person name="Copeland A."/>
            <person name="Barry K.W."/>
            <person name="Cichocki N."/>
            <person name="Veneault-Fourrey C."/>
            <person name="LaButti K."/>
            <person name="Lindquist E.A."/>
            <person name="Lipzen A."/>
            <person name="Lundell T."/>
            <person name="Morin E."/>
            <person name="Murat C."/>
            <person name="Riley R."/>
            <person name="Ohm R."/>
            <person name="Sun H."/>
            <person name="Tunlid A."/>
            <person name="Henrissat B."/>
            <person name="Grigoriev I.V."/>
            <person name="Hibbett D.S."/>
            <person name="Martin F."/>
        </authorList>
    </citation>
    <scope>NUCLEOTIDE SEQUENCE [LARGE SCALE GENOMIC DNA]</scope>
    <source>
        <strain evidence="2">441</strain>
    </source>
</reference>
<dbReference type="OrthoDB" id="2710297at2759"/>
<proteinExistence type="predicted"/>
<dbReference type="EMBL" id="KN834083">
    <property type="protein sequence ID" value="KIK12436.1"/>
    <property type="molecule type" value="Genomic_DNA"/>
</dbReference>
<evidence type="ECO:0000313" key="1">
    <source>
        <dbReference type="EMBL" id="KIK12436.1"/>
    </source>
</evidence>
<dbReference type="AlphaFoldDB" id="A0A0C9Y657"/>
<reference evidence="1 2" key="1">
    <citation type="submission" date="2014-04" db="EMBL/GenBank/DDBJ databases">
        <authorList>
            <consortium name="DOE Joint Genome Institute"/>
            <person name="Kuo A."/>
            <person name="Kohler A."/>
            <person name="Costa M.D."/>
            <person name="Nagy L.G."/>
            <person name="Floudas D."/>
            <person name="Copeland A."/>
            <person name="Barry K.W."/>
            <person name="Cichocki N."/>
            <person name="Veneault-Fourrey C."/>
            <person name="LaButti K."/>
            <person name="Lindquist E.A."/>
            <person name="Lipzen A."/>
            <person name="Lundell T."/>
            <person name="Morin E."/>
            <person name="Murat C."/>
            <person name="Sun H."/>
            <person name="Tunlid A."/>
            <person name="Henrissat B."/>
            <person name="Grigoriev I.V."/>
            <person name="Hibbett D.S."/>
            <person name="Martin F."/>
            <person name="Nordberg H.P."/>
            <person name="Cantor M.N."/>
            <person name="Hua S.X."/>
        </authorList>
    </citation>
    <scope>NUCLEOTIDE SEQUENCE [LARGE SCALE GENOMIC DNA]</scope>
    <source>
        <strain evidence="1 2">441</strain>
    </source>
</reference>
<evidence type="ECO:0000313" key="2">
    <source>
        <dbReference type="Proteomes" id="UP000054018"/>
    </source>
</evidence>
<dbReference type="Proteomes" id="UP000054018">
    <property type="component" value="Unassembled WGS sequence"/>
</dbReference>